<dbReference type="RefSeq" id="WP_076761708.1">
    <property type="nucleotide sequence ID" value="NZ_JARMMH010000013.1"/>
</dbReference>
<dbReference type="AlphaFoldDB" id="A0A1R1QN46"/>
<evidence type="ECO:0000256" key="1">
    <source>
        <dbReference type="SAM" id="MobiDB-lite"/>
    </source>
</evidence>
<accession>A0A1R1QN46</accession>
<dbReference type="OrthoDB" id="1911879at2"/>
<keyword evidence="4" id="KW-1185">Reference proteome</keyword>
<reference evidence="3 4" key="1">
    <citation type="submission" date="2017-01" db="EMBL/GenBank/DDBJ databases">
        <title>Bacillus phylogenomics.</title>
        <authorList>
            <person name="Dunlap C."/>
        </authorList>
    </citation>
    <scope>NUCLEOTIDE SEQUENCE [LARGE SCALE GENOMIC DNA]</scope>
    <source>
        <strain evidence="3 4">NRRL B-41282</strain>
    </source>
</reference>
<feature type="region of interest" description="Disordered" evidence="1">
    <location>
        <begin position="64"/>
        <end position="86"/>
    </location>
</feature>
<comment type="caution">
    <text evidence="3">The sequence shown here is derived from an EMBL/GenBank/DDBJ whole genome shotgun (WGS) entry which is preliminary data.</text>
</comment>
<evidence type="ECO:0000259" key="2">
    <source>
        <dbReference type="Pfam" id="PF26353"/>
    </source>
</evidence>
<dbReference type="Pfam" id="PF26353">
    <property type="entry name" value="YhfM"/>
    <property type="match status" value="1"/>
</dbReference>
<organism evidence="3 4">
    <name type="scientific">Bacillus swezeyi</name>
    <dbReference type="NCBI Taxonomy" id="1925020"/>
    <lineage>
        <taxon>Bacteria</taxon>
        <taxon>Bacillati</taxon>
        <taxon>Bacillota</taxon>
        <taxon>Bacilli</taxon>
        <taxon>Bacillales</taxon>
        <taxon>Bacillaceae</taxon>
        <taxon>Bacillus</taxon>
    </lineage>
</organism>
<protein>
    <recommendedName>
        <fullName evidence="2">YhfM-like domain-containing protein</fullName>
    </recommendedName>
</protein>
<proteinExistence type="predicted"/>
<accession>A0A1R1RW37</accession>
<dbReference type="EMBL" id="MTJL01000016">
    <property type="protein sequence ID" value="OMI06073.1"/>
    <property type="molecule type" value="Genomic_DNA"/>
</dbReference>
<evidence type="ECO:0000313" key="3">
    <source>
        <dbReference type="EMBL" id="OMI06073.1"/>
    </source>
</evidence>
<gene>
    <name evidence="3" type="ORF">BW143_09035</name>
</gene>
<feature type="compositionally biased region" description="Basic and acidic residues" evidence="1">
    <location>
        <begin position="72"/>
        <end position="86"/>
    </location>
</feature>
<name>A0A1R1QN46_9BACI</name>
<feature type="domain" description="YhfM-like" evidence="2">
    <location>
        <begin position="27"/>
        <end position="128"/>
    </location>
</feature>
<dbReference type="Proteomes" id="UP000187367">
    <property type="component" value="Unassembled WGS sequence"/>
</dbReference>
<evidence type="ECO:0000313" key="4">
    <source>
        <dbReference type="Proteomes" id="UP000187367"/>
    </source>
</evidence>
<dbReference type="InterPro" id="IPR058780">
    <property type="entry name" value="YhfM-like_dom"/>
</dbReference>
<sequence>MGIVLFFGILSLSVFYIFNLMAKPFDSRNAEEIIFMPAEKSGKAIRIKERQSIDGILDTFNKGKRMKKNKAHERSQPDYHGDIKMSDTHHVPFTVWLEKDQAVILQNDDDTYFHLNQRDKADLIKKMQKGT</sequence>